<dbReference type="PANTHER" id="PTHR37826">
    <property type="entry name" value="FLOTILLIN BAND_7_5 DOMAIN PROTEIN"/>
    <property type="match status" value="1"/>
</dbReference>
<proteinExistence type="predicted"/>
<reference evidence="3 4" key="1">
    <citation type="submission" date="2016-10" db="EMBL/GenBank/DDBJ databases">
        <authorList>
            <person name="de Groot N.N."/>
        </authorList>
    </citation>
    <scope>NUCLEOTIDE SEQUENCE [LARGE SCALE GENOMIC DNA]</scope>
    <source>
        <strain evidence="3 4">DSM 18978</strain>
    </source>
</reference>
<keyword evidence="3" id="KW-0645">Protease</keyword>
<evidence type="ECO:0000313" key="4">
    <source>
        <dbReference type="Proteomes" id="UP000198636"/>
    </source>
</evidence>
<feature type="region of interest" description="Disordered" evidence="1">
    <location>
        <begin position="35"/>
        <end position="55"/>
    </location>
</feature>
<evidence type="ECO:0000259" key="2">
    <source>
        <dbReference type="Pfam" id="PF13421"/>
    </source>
</evidence>
<keyword evidence="4" id="KW-1185">Reference proteome</keyword>
<name>A0A1G5FYG2_9FIRM</name>
<dbReference type="Pfam" id="PF13421">
    <property type="entry name" value="Band_7_1"/>
    <property type="match status" value="1"/>
</dbReference>
<dbReference type="GO" id="GO:0008233">
    <property type="term" value="F:peptidase activity"/>
    <property type="evidence" value="ECO:0007669"/>
    <property type="project" value="UniProtKB-KW"/>
</dbReference>
<dbReference type="OrthoDB" id="9764015at2"/>
<dbReference type="SUPFAM" id="SSF117892">
    <property type="entry name" value="Band 7/SPFH domain"/>
    <property type="match status" value="1"/>
</dbReference>
<dbReference type="STRING" id="1120976.SAMN03080606_01531"/>
<feature type="domain" description="SPFH" evidence="2">
    <location>
        <begin position="54"/>
        <end position="269"/>
    </location>
</feature>
<gene>
    <name evidence="3" type="ORF">SAMN03080606_01531</name>
</gene>
<dbReference type="InterPro" id="IPR036013">
    <property type="entry name" value="Band_7/SPFH_dom_sf"/>
</dbReference>
<dbReference type="RefSeq" id="WP_091541864.1">
    <property type="nucleotide sequence ID" value="NZ_FMUS01000008.1"/>
</dbReference>
<evidence type="ECO:0000256" key="1">
    <source>
        <dbReference type="SAM" id="MobiDB-lite"/>
    </source>
</evidence>
<dbReference type="EMBL" id="FMUS01000008">
    <property type="protein sequence ID" value="SCY43910.1"/>
    <property type="molecule type" value="Genomic_DNA"/>
</dbReference>
<protein>
    <submittedName>
        <fullName evidence="3">Membrane protease subunit, stomatin/prohibitin family, contains C-terminal Zn-ribbon domain</fullName>
    </submittedName>
</protein>
<dbReference type="AlphaFoldDB" id="A0A1G5FYG2"/>
<dbReference type="CDD" id="cd00350">
    <property type="entry name" value="rubredoxin_like"/>
    <property type="match status" value="1"/>
</dbReference>
<dbReference type="GO" id="GO:0006508">
    <property type="term" value="P:proteolysis"/>
    <property type="evidence" value="ECO:0007669"/>
    <property type="project" value="UniProtKB-KW"/>
</dbReference>
<organism evidence="3 4">
    <name type="scientific">Alkaliphilus peptidifermentans DSM 18978</name>
    <dbReference type="NCBI Taxonomy" id="1120976"/>
    <lineage>
        <taxon>Bacteria</taxon>
        <taxon>Bacillati</taxon>
        <taxon>Bacillota</taxon>
        <taxon>Clostridia</taxon>
        <taxon>Peptostreptococcales</taxon>
        <taxon>Natronincolaceae</taxon>
        <taxon>Alkaliphilus</taxon>
    </lineage>
</organism>
<dbReference type="InterPro" id="IPR033880">
    <property type="entry name" value="SPFH_YdjI"/>
</dbReference>
<dbReference type="CDD" id="cd03408">
    <property type="entry name" value="SPFH_like_u1"/>
    <property type="match status" value="1"/>
</dbReference>
<dbReference type="PANTHER" id="PTHR37826:SF2">
    <property type="entry name" value="ZINC-RIBBON DOMAIN-CONTAINING PROTEIN"/>
    <property type="match status" value="1"/>
</dbReference>
<feature type="compositionally biased region" description="Basic and acidic residues" evidence="1">
    <location>
        <begin position="41"/>
        <end position="53"/>
    </location>
</feature>
<dbReference type="Proteomes" id="UP000198636">
    <property type="component" value="Unassembled WGS sequence"/>
</dbReference>
<sequence length="445" mass="49156">MGIIRAAINSIEGGLADQWLEVIEPESMSDTTVMTGGVKVRPNDKRNQNRKGTDTTISNGSIIHVYPNQFMMLVDGGKIVDFTAEEGYYKVNNAALPSLLNGQFQDTLMESFNRFRFGGVTPTAQKVYYINLQEVKGIKFGTRNPINYFDNFYNAELFLRAHGSYSIKIVDPLKFFMEAIPRNKSQVEINDINEQYLSEFLTALQAAINQMSGDGIRISLVTSRSMELAKYMSTVLDSDWSQMRGMQIQSVGIASISYDEESKKLINMRNQGAMLQDATIREGYVQGSVARGLEAAGSNSGGAMAGFMGVGMGMQSTGGFMGAASQTNQYQMEQQQKQQQQEREKIATTGGEALKEEWKCSCNHVNAGRFCIECGEAKPKSQNGSWTCKCGKDNTGKFCGNCGQKAPEAPKEYRCNKCGFEPDAANLPKFCPECGDSFNEEDIKK</sequence>
<evidence type="ECO:0000313" key="3">
    <source>
        <dbReference type="EMBL" id="SCY43910.1"/>
    </source>
</evidence>
<keyword evidence="3" id="KW-0378">Hydrolase</keyword>
<accession>A0A1G5FYG2</accession>